<feature type="transmembrane region" description="Helical" evidence="5">
    <location>
        <begin position="128"/>
        <end position="148"/>
    </location>
</feature>
<comment type="subcellular location">
    <subcellularLocation>
        <location evidence="1">Membrane</location>
        <topology evidence="1">Multi-pass membrane protein</topology>
    </subcellularLocation>
</comment>
<keyword evidence="4 5" id="KW-0472">Membrane</keyword>
<dbReference type="Pfam" id="PF13564">
    <property type="entry name" value="DoxX_2"/>
    <property type="match status" value="1"/>
</dbReference>
<keyword evidence="2 5" id="KW-0812">Transmembrane</keyword>
<evidence type="ECO:0000256" key="4">
    <source>
        <dbReference type="ARBA" id="ARBA00023136"/>
    </source>
</evidence>
<dbReference type="EMBL" id="FOFP01000003">
    <property type="protein sequence ID" value="SEQ04230.1"/>
    <property type="molecule type" value="Genomic_DNA"/>
</dbReference>
<proteinExistence type="predicted"/>
<sequence length="170" mass="18852">MLFIALLLGLTAIAALAHRCGAPGVATWPQRMRLAMALALLMAGADHLLTPQRYLPMMPEYLPFPEHLVLFTGLCELAGAMGLLMPRLRRYAAIALAIYFVCVFPANIKNALDGLQVEGLPAATWYYWLRLPFQPLIILWALYAGELIGRGKQVGKRRLSSPTERSPARH</sequence>
<keyword evidence="6" id="KW-0732">Signal</keyword>
<comment type="caution">
    <text evidence="7">The sequence shown here is derived from an EMBL/GenBank/DDBJ whole genome shotgun (WGS) entry which is preliminary data.</text>
</comment>
<keyword evidence="8" id="KW-1185">Reference proteome</keyword>
<evidence type="ECO:0000256" key="6">
    <source>
        <dbReference type="SAM" id="SignalP"/>
    </source>
</evidence>
<protein>
    <submittedName>
        <fullName evidence="7">Uncharacterized membrane protein</fullName>
    </submittedName>
</protein>
<dbReference type="Proteomes" id="UP000198512">
    <property type="component" value="Unassembled WGS sequence"/>
</dbReference>
<reference evidence="7 8" key="1">
    <citation type="submission" date="2016-10" db="EMBL/GenBank/DDBJ databases">
        <authorList>
            <person name="Varghese N."/>
            <person name="Submissions S."/>
        </authorList>
    </citation>
    <scope>NUCLEOTIDE SEQUENCE [LARGE SCALE GENOMIC DNA]</scope>
    <source>
        <strain evidence="7 8">CIP 109853</strain>
    </source>
</reference>
<evidence type="ECO:0000313" key="8">
    <source>
        <dbReference type="Proteomes" id="UP000198512"/>
    </source>
</evidence>
<dbReference type="InterPro" id="IPR032808">
    <property type="entry name" value="DoxX"/>
</dbReference>
<evidence type="ECO:0000256" key="1">
    <source>
        <dbReference type="ARBA" id="ARBA00004141"/>
    </source>
</evidence>
<dbReference type="RefSeq" id="WP_208600957.1">
    <property type="nucleotide sequence ID" value="NZ_FOFP01000003.1"/>
</dbReference>
<accession>A0ABY1B655</accession>
<organism evidence="7 8">
    <name type="scientific">Pseudomonas cuatrocienegasensis</name>
    <dbReference type="NCBI Taxonomy" id="543360"/>
    <lineage>
        <taxon>Bacteria</taxon>
        <taxon>Pseudomonadati</taxon>
        <taxon>Pseudomonadota</taxon>
        <taxon>Gammaproteobacteria</taxon>
        <taxon>Pseudomonadales</taxon>
        <taxon>Pseudomonadaceae</taxon>
        <taxon>Pseudomonas</taxon>
    </lineage>
</organism>
<feature type="chain" id="PRO_5047546860" evidence="6">
    <location>
        <begin position="18"/>
        <end position="170"/>
    </location>
</feature>
<keyword evidence="3 5" id="KW-1133">Transmembrane helix</keyword>
<evidence type="ECO:0000256" key="3">
    <source>
        <dbReference type="ARBA" id="ARBA00022989"/>
    </source>
</evidence>
<dbReference type="PANTHER" id="PTHR36974:SF1">
    <property type="entry name" value="DOXX FAMILY MEMBRANE PROTEIN"/>
    <property type="match status" value="1"/>
</dbReference>
<evidence type="ECO:0000256" key="2">
    <source>
        <dbReference type="ARBA" id="ARBA00022692"/>
    </source>
</evidence>
<feature type="transmembrane region" description="Helical" evidence="5">
    <location>
        <begin position="91"/>
        <end position="108"/>
    </location>
</feature>
<feature type="signal peptide" evidence="6">
    <location>
        <begin position="1"/>
        <end position="17"/>
    </location>
</feature>
<dbReference type="PANTHER" id="PTHR36974">
    <property type="entry name" value="MEMBRANE PROTEIN-RELATED"/>
    <property type="match status" value="1"/>
</dbReference>
<name>A0ABY1B655_9PSED</name>
<evidence type="ECO:0000313" key="7">
    <source>
        <dbReference type="EMBL" id="SEQ04230.1"/>
    </source>
</evidence>
<gene>
    <name evidence="7" type="ORF">SAMN05216600_10375</name>
</gene>
<evidence type="ECO:0000256" key="5">
    <source>
        <dbReference type="SAM" id="Phobius"/>
    </source>
</evidence>